<keyword evidence="1" id="KW-0813">Transport</keyword>
<dbReference type="SUPFAM" id="SSF52540">
    <property type="entry name" value="P-loop containing nucleoside triphosphate hydrolases"/>
    <property type="match status" value="1"/>
</dbReference>
<dbReference type="Gene3D" id="3.40.50.300">
    <property type="entry name" value="P-loop containing nucleotide triphosphate hydrolases"/>
    <property type="match status" value="2"/>
</dbReference>
<dbReference type="InterPro" id="IPR003439">
    <property type="entry name" value="ABC_transporter-like_ATP-bd"/>
</dbReference>
<dbReference type="InterPro" id="IPR051782">
    <property type="entry name" value="ABC_Transporter_VariousFunc"/>
</dbReference>
<dbReference type="GO" id="GO:0005524">
    <property type="term" value="F:ATP binding"/>
    <property type="evidence" value="ECO:0007669"/>
    <property type="project" value="UniProtKB-KW"/>
</dbReference>
<comment type="caution">
    <text evidence="5">The sequence shown here is derived from an EMBL/GenBank/DDBJ whole genome shotgun (WGS) entry which is preliminary data.</text>
</comment>
<dbReference type="InterPro" id="IPR027417">
    <property type="entry name" value="P-loop_NTPase"/>
</dbReference>
<keyword evidence="6" id="KW-1185">Reference proteome</keyword>
<dbReference type="CDD" id="cd03230">
    <property type="entry name" value="ABC_DR_subfamily_A"/>
    <property type="match status" value="1"/>
</dbReference>
<dbReference type="EMBL" id="CAJVPS010000360">
    <property type="protein sequence ID" value="CAG8480444.1"/>
    <property type="molecule type" value="Genomic_DNA"/>
</dbReference>
<organism evidence="5 6">
    <name type="scientific">Ambispora leptoticha</name>
    <dbReference type="NCBI Taxonomy" id="144679"/>
    <lineage>
        <taxon>Eukaryota</taxon>
        <taxon>Fungi</taxon>
        <taxon>Fungi incertae sedis</taxon>
        <taxon>Mucoromycota</taxon>
        <taxon>Glomeromycotina</taxon>
        <taxon>Glomeromycetes</taxon>
        <taxon>Archaeosporales</taxon>
        <taxon>Ambisporaceae</taxon>
        <taxon>Ambispora</taxon>
    </lineage>
</organism>
<sequence length="306" mass="34923">MEKQAVIEVKNVNKIYGGKRVLKNVSFEVKPGIHGFIGPNGAGKTTTLGIIVRLLVAKDPSFNEHLGFVPAEPLFPPITVETYVLDCGYLRDIPQEEVLAKLNSSPLAAHKNKKCHELSTDEPFNGLDPTFRKDLFDNLIHIKKQGGTILISTHILSDLQKLADEITMIRDGEIVYSGPKTDDIEKTYEDYFVKQKKGILLTGLANRENHSRENKENLLSLHKLVYQGYFLKSEETIKQMKEYYIDKSGYSPKREKKARKDLEKGFNFIFGDLFENLGLPFRTPYDYNLVEFASPRGWKELSTYQM</sequence>
<feature type="domain" description="ABC transporter" evidence="4">
    <location>
        <begin position="7"/>
        <end position="196"/>
    </location>
</feature>
<gene>
    <name evidence="5" type="ORF">ALEPTO_LOCUS2461</name>
</gene>
<dbReference type="GO" id="GO:0016887">
    <property type="term" value="F:ATP hydrolysis activity"/>
    <property type="evidence" value="ECO:0007669"/>
    <property type="project" value="InterPro"/>
</dbReference>
<dbReference type="AlphaFoldDB" id="A0A9N8WB27"/>
<dbReference type="Pfam" id="PF00005">
    <property type="entry name" value="ABC_tran"/>
    <property type="match status" value="1"/>
</dbReference>
<reference evidence="5" key="1">
    <citation type="submission" date="2021-06" db="EMBL/GenBank/DDBJ databases">
        <authorList>
            <person name="Kallberg Y."/>
            <person name="Tangrot J."/>
            <person name="Rosling A."/>
        </authorList>
    </citation>
    <scope>NUCLEOTIDE SEQUENCE</scope>
    <source>
        <strain evidence="5">FL130A</strain>
    </source>
</reference>
<evidence type="ECO:0000256" key="3">
    <source>
        <dbReference type="ARBA" id="ARBA00022840"/>
    </source>
</evidence>
<evidence type="ECO:0000313" key="6">
    <source>
        <dbReference type="Proteomes" id="UP000789508"/>
    </source>
</evidence>
<dbReference type="Proteomes" id="UP000789508">
    <property type="component" value="Unassembled WGS sequence"/>
</dbReference>
<keyword evidence="3" id="KW-0067">ATP-binding</keyword>
<accession>A0A9N8WB27</accession>
<dbReference type="OrthoDB" id="10255969at2759"/>
<evidence type="ECO:0000313" key="5">
    <source>
        <dbReference type="EMBL" id="CAG8480444.1"/>
    </source>
</evidence>
<keyword evidence="2" id="KW-0547">Nucleotide-binding</keyword>
<name>A0A9N8WB27_9GLOM</name>
<dbReference type="PANTHER" id="PTHR42939:SF1">
    <property type="entry name" value="ABC TRANSPORTER ATP-BINDING PROTEIN ALBC-RELATED"/>
    <property type="match status" value="1"/>
</dbReference>
<proteinExistence type="predicted"/>
<dbReference type="PANTHER" id="PTHR42939">
    <property type="entry name" value="ABC TRANSPORTER ATP-BINDING PROTEIN ALBC-RELATED"/>
    <property type="match status" value="1"/>
</dbReference>
<protein>
    <submittedName>
        <fullName evidence="5">456_t:CDS:1</fullName>
    </submittedName>
</protein>
<dbReference type="PROSITE" id="PS50893">
    <property type="entry name" value="ABC_TRANSPORTER_2"/>
    <property type="match status" value="1"/>
</dbReference>
<evidence type="ECO:0000256" key="2">
    <source>
        <dbReference type="ARBA" id="ARBA00022741"/>
    </source>
</evidence>
<evidence type="ECO:0000259" key="4">
    <source>
        <dbReference type="PROSITE" id="PS50893"/>
    </source>
</evidence>
<evidence type="ECO:0000256" key="1">
    <source>
        <dbReference type="ARBA" id="ARBA00022448"/>
    </source>
</evidence>